<evidence type="ECO:0000256" key="8">
    <source>
        <dbReference type="SAM" id="MobiDB-lite"/>
    </source>
</evidence>
<dbReference type="InterPro" id="IPR021648">
    <property type="entry name" value="GLUE_dom"/>
</dbReference>
<evidence type="ECO:0000256" key="5">
    <source>
        <dbReference type="ARBA" id="ARBA00022833"/>
    </source>
</evidence>
<feature type="domain" description="GLUE N-terminal" evidence="9">
    <location>
        <begin position="10"/>
        <end position="318"/>
    </location>
</feature>
<comment type="subcellular location">
    <subcellularLocation>
        <location evidence="7">Cytoplasm</location>
    </subcellularLocation>
    <subcellularLocation>
        <location evidence="7">Endosome</location>
    </subcellularLocation>
</comment>
<dbReference type="PROSITE" id="PS51495">
    <property type="entry name" value="GLUE"/>
    <property type="match status" value="1"/>
</dbReference>
<evidence type="ECO:0000256" key="6">
    <source>
        <dbReference type="ARBA" id="ARBA00022927"/>
    </source>
</evidence>
<protein>
    <recommendedName>
        <fullName evidence="7">Vacuolar protein-sorting-associated protein 36</fullName>
    </recommendedName>
    <alternativeName>
        <fullName evidence="7">ESCRT-II complex subunit VPS36</fullName>
    </alternativeName>
</protein>
<organism evidence="10 11">
    <name type="scientific">Sparassis crispa</name>
    <dbReference type="NCBI Taxonomy" id="139825"/>
    <lineage>
        <taxon>Eukaryota</taxon>
        <taxon>Fungi</taxon>
        <taxon>Dikarya</taxon>
        <taxon>Basidiomycota</taxon>
        <taxon>Agaricomycotina</taxon>
        <taxon>Agaricomycetes</taxon>
        <taxon>Polyporales</taxon>
        <taxon>Sparassidaceae</taxon>
        <taxon>Sparassis</taxon>
    </lineage>
</organism>
<dbReference type="AlphaFoldDB" id="A0A401GY01"/>
<comment type="subunit">
    <text evidence="7">Component of the endosomal sorting complex required for transport II (ESCRT-II).</text>
</comment>
<comment type="function">
    <text evidence="7">Component of the ESCRT-II complex (endosomal sorting complex required for transport II), which is required for multivesicular body (MVB) formation and sorting of endosomal cargo proteins into MVBs.</text>
</comment>
<dbReference type="GO" id="GO:0000814">
    <property type="term" value="C:ESCRT II complex"/>
    <property type="evidence" value="ECO:0007669"/>
    <property type="project" value="UniProtKB-UniRule"/>
</dbReference>
<evidence type="ECO:0000256" key="7">
    <source>
        <dbReference type="RuleBase" id="RU367095"/>
    </source>
</evidence>
<dbReference type="GO" id="GO:0032266">
    <property type="term" value="F:phosphatidylinositol-3-phosphate binding"/>
    <property type="evidence" value="ECO:0007669"/>
    <property type="project" value="UniProtKB-UniRule"/>
</dbReference>
<dbReference type="GO" id="GO:0043328">
    <property type="term" value="P:protein transport to vacuole involved in ubiquitin-dependent protein catabolic process via the multivesicular body sorting pathway"/>
    <property type="evidence" value="ECO:0007669"/>
    <property type="project" value="UniProtKB-UniRule"/>
</dbReference>
<evidence type="ECO:0000259" key="9">
    <source>
        <dbReference type="PROSITE" id="PS51495"/>
    </source>
</evidence>
<dbReference type="GO" id="GO:0031902">
    <property type="term" value="C:late endosome membrane"/>
    <property type="evidence" value="ECO:0007669"/>
    <property type="project" value="UniProtKB-UniRule"/>
</dbReference>
<evidence type="ECO:0000256" key="2">
    <source>
        <dbReference type="ARBA" id="ARBA00022448"/>
    </source>
</evidence>
<dbReference type="Gene3D" id="2.30.29.30">
    <property type="entry name" value="Pleckstrin-homology domain (PH domain)/Phosphotyrosine-binding domain (PTB)"/>
    <property type="match status" value="2"/>
</dbReference>
<dbReference type="FunCoup" id="A0A401GY01">
    <property type="interactions" value="127"/>
</dbReference>
<dbReference type="GeneID" id="38783989"/>
<dbReference type="InterPro" id="IPR036390">
    <property type="entry name" value="WH_DNA-bd_sf"/>
</dbReference>
<keyword evidence="6 7" id="KW-0653">Protein transport</keyword>
<evidence type="ECO:0000256" key="3">
    <source>
        <dbReference type="ARBA" id="ARBA00022723"/>
    </source>
</evidence>
<dbReference type="InParanoid" id="A0A401GY01"/>
<evidence type="ECO:0000313" key="10">
    <source>
        <dbReference type="EMBL" id="GBE87072.1"/>
    </source>
</evidence>
<reference evidence="10 11" key="1">
    <citation type="journal article" date="2018" name="Sci. Rep.">
        <title>Genome sequence of the cauliflower mushroom Sparassis crispa (Hanabiratake) and its association with beneficial usage.</title>
        <authorList>
            <person name="Kiyama R."/>
            <person name="Furutani Y."/>
            <person name="Kawaguchi K."/>
            <person name="Nakanishi T."/>
        </authorList>
    </citation>
    <scope>NUCLEOTIDE SEQUENCE [LARGE SCALE GENOMIC DNA]</scope>
</reference>
<dbReference type="SMART" id="SM00547">
    <property type="entry name" value="ZnF_RBZ"/>
    <property type="match status" value="2"/>
</dbReference>
<comment type="caution">
    <text evidence="10">The sequence shown here is derived from an EMBL/GenBank/DDBJ whole genome shotgun (WGS) entry which is preliminary data.</text>
</comment>
<evidence type="ECO:0000256" key="4">
    <source>
        <dbReference type="ARBA" id="ARBA00022771"/>
    </source>
</evidence>
<keyword evidence="11" id="KW-1185">Reference proteome</keyword>
<dbReference type="Pfam" id="PF00641">
    <property type="entry name" value="Zn_ribbon_RanBP"/>
    <property type="match status" value="1"/>
</dbReference>
<sequence length="640" mass="68173">MSLKRYAKSVDGTIPVPALLYEDEDLLASQEGVGIYDGTQKSAPHQSGTIYTTTHRIFYIDGPHPYRRSFWLDLAHVAKTEYYAGLFTSSPKVTLYLNSLPTANGDGSAADDPVMTAGTSFVAIDPAFDSWECEVCSYRNPPGLSPAASRVCALCGVPRASVKPSNGSPAKSALSSISPYVSSSLPSSSLNLSKLTMSSASSPLPSSSPPTHGDSKQEEVACPACTFFNHPSLSTCEICGTPLPTRSSSVLAPHFPAKSAPASRSTTPMVDPTDENDTDSPESRIIRVSFRKGGDKAFYSILRRSLLGKGWETKGFGNISASSRFAESGTSTTTGTSGINGILRTVETTAATAQTDLEDALQDLEALMVKWKDMVRLAQDLNERLTAASFTASNITAVTSTSPVASSSASAALSPSNVTAVSSLGPPMTTEAVEPEEATFIRSSLAQLGLQMANAPVTLDMIHDERKWVEELARELAGILQGRDRDEGMMRKRGIVGLDEVWGGWNRARGVALIPPDTFLQVLPQLPQHTSPPIHMRTFPSSGLSVLHTPPYTKAAFASRLVGLLTLAGPKTTVEVAQEEGLPIGLVDEMVTEVEHEGEICRDEGGAGISFSAVGDQGWGGEVTWWVNIFQGYEWDGQAS</sequence>
<keyword evidence="7" id="KW-0963">Cytoplasm</keyword>
<dbReference type="InterPro" id="IPR037855">
    <property type="entry name" value="Vps36"/>
</dbReference>
<keyword evidence="3" id="KW-0479">Metal-binding</keyword>
<dbReference type="OrthoDB" id="271448at2759"/>
<dbReference type="RefSeq" id="XP_027617985.1">
    <property type="nucleotide sequence ID" value="XM_027762184.1"/>
</dbReference>
<dbReference type="InterPro" id="IPR036388">
    <property type="entry name" value="WH-like_DNA-bd_sf"/>
</dbReference>
<evidence type="ECO:0000256" key="1">
    <source>
        <dbReference type="ARBA" id="ARBA00009697"/>
    </source>
</evidence>
<feature type="region of interest" description="Disordered" evidence="8">
    <location>
        <begin position="250"/>
        <end position="281"/>
    </location>
</feature>
<dbReference type="Proteomes" id="UP000287166">
    <property type="component" value="Unassembled WGS sequence"/>
</dbReference>
<dbReference type="Gene3D" id="4.10.1060.10">
    <property type="entry name" value="Zinc finger, RanBP2-type"/>
    <property type="match status" value="2"/>
</dbReference>
<dbReference type="PANTHER" id="PTHR13128:SF12">
    <property type="entry name" value="VACUOLAR PROTEIN-SORTING-ASSOCIATED PROTEIN 36"/>
    <property type="match status" value="1"/>
</dbReference>
<dbReference type="SUPFAM" id="SSF50729">
    <property type="entry name" value="PH domain-like"/>
    <property type="match status" value="2"/>
</dbReference>
<keyword evidence="7" id="KW-0967">Endosome</keyword>
<dbReference type="GO" id="GO:0043130">
    <property type="term" value="F:ubiquitin binding"/>
    <property type="evidence" value="ECO:0007669"/>
    <property type="project" value="UniProtKB-UniRule"/>
</dbReference>
<proteinExistence type="inferred from homology"/>
<dbReference type="PANTHER" id="PTHR13128">
    <property type="entry name" value="VACUOLAR PROTEIN-SORTING-ASSOCIATED PROTEIN 36"/>
    <property type="match status" value="1"/>
</dbReference>
<dbReference type="GO" id="GO:0008270">
    <property type="term" value="F:zinc ion binding"/>
    <property type="evidence" value="ECO:0007669"/>
    <property type="project" value="UniProtKB-KW"/>
</dbReference>
<dbReference type="EMBL" id="BFAD01000010">
    <property type="protein sequence ID" value="GBE87072.1"/>
    <property type="molecule type" value="Genomic_DNA"/>
</dbReference>
<dbReference type="STRING" id="139825.A0A401GY01"/>
<dbReference type="InterPro" id="IPR011993">
    <property type="entry name" value="PH-like_dom_sf"/>
</dbReference>
<keyword evidence="2 7" id="KW-0813">Transport</keyword>
<gene>
    <name evidence="10" type="ORF">SCP_1003190</name>
</gene>
<dbReference type="Pfam" id="PF04157">
    <property type="entry name" value="EAP30"/>
    <property type="match status" value="1"/>
</dbReference>
<dbReference type="InterPro" id="IPR040608">
    <property type="entry name" value="Snf8/Vps36"/>
</dbReference>
<evidence type="ECO:0000313" key="11">
    <source>
        <dbReference type="Proteomes" id="UP000287166"/>
    </source>
</evidence>
<keyword evidence="5" id="KW-0862">Zinc</keyword>
<dbReference type="Pfam" id="PF11605">
    <property type="entry name" value="Vps36_ESCRT-II"/>
    <property type="match status" value="1"/>
</dbReference>
<dbReference type="SUPFAM" id="SSF46785">
    <property type="entry name" value="Winged helix' DNA-binding domain"/>
    <property type="match status" value="2"/>
</dbReference>
<dbReference type="InterPro" id="IPR001876">
    <property type="entry name" value="Znf_RanBP2"/>
</dbReference>
<dbReference type="Gene3D" id="1.10.10.10">
    <property type="entry name" value="Winged helix-like DNA-binding domain superfamily/Winged helix DNA-binding domain"/>
    <property type="match status" value="2"/>
</dbReference>
<comment type="similarity">
    <text evidence="1 7">Belongs to the VPS36 family.</text>
</comment>
<keyword evidence="4" id="KW-0863">Zinc-finger</keyword>
<accession>A0A401GY01</accession>
<dbReference type="Gene3D" id="6.10.140.260">
    <property type="match status" value="1"/>
</dbReference>
<name>A0A401GY01_9APHY</name>